<feature type="compositionally biased region" description="Polar residues" evidence="1">
    <location>
        <begin position="347"/>
        <end position="357"/>
    </location>
</feature>
<comment type="caution">
    <text evidence="3">The sequence shown here is derived from an EMBL/GenBank/DDBJ whole genome shotgun (WGS) entry which is preliminary data.</text>
</comment>
<evidence type="ECO:0000313" key="4">
    <source>
        <dbReference type="Proteomes" id="UP001239445"/>
    </source>
</evidence>
<dbReference type="GO" id="GO:0004620">
    <property type="term" value="F:phospholipase activity"/>
    <property type="evidence" value="ECO:0007669"/>
    <property type="project" value="TreeGrafter"/>
</dbReference>
<reference evidence="3" key="1">
    <citation type="submission" date="2023-06" db="EMBL/GenBank/DDBJ databases">
        <title>Genome-scale phylogeny and comparative genomics of the fungal order Sordariales.</title>
        <authorList>
            <consortium name="Lawrence Berkeley National Laboratory"/>
            <person name="Hensen N."/>
            <person name="Bonometti L."/>
            <person name="Westerberg I."/>
            <person name="Brannstrom I.O."/>
            <person name="Guillou S."/>
            <person name="Cros-Aarteil S."/>
            <person name="Calhoun S."/>
            <person name="Haridas S."/>
            <person name="Kuo A."/>
            <person name="Mondo S."/>
            <person name="Pangilinan J."/>
            <person name="Riley R."/>
            <person name="Labutti K."/>
            <person name="Andreopoulos B."/>
            <person name="Lipzen A."/>
            <person name="Chen C."/>
            <person name="Yanf M."/>
            <person name="Daum C."/>
            <person name="Ng V."/>
            <person name="Clum A."/>
            <person name="Steindorff A."/>
            <person name="Ohm R."/>
            <person name="Martin F."/>
            <person name="Silar P."/>
            <person name="Natvig D."/>
            <person name="Lalanne C."/>
            <person name="Gautier V."/>
            <person name="Ament-Velasquez S.L."/>
            <person name="Kruys A."/>
            <person name="Hutchinson M.I."/>
            <person name="Powell A.J."/>
            <person name="Barry K."/>
            <person name="Miller A.N."/>
            <person name="Grigoriev I.V."/>
            <person name="Debuchy R."/>
            <person name="Gladieux P."/>
            <person name="Thoren M.H."/>
            <person name="Johannesson H."/>
        </authorList>
    </citation>
    <scope>NUCLEOTIDE SEQUENCE</scope>
    <source>
        <strain evidence="3">PSN4</strain>
    </source>
</reference>
<gene>
    <name evidence="3" type="ORF">QBC47DRAFT_392791</name>
</gene>
<evidence type="ECO:0000259" key="2">
    <source>
        <dbReference type="PROSITE" id="PS51043"/>
    </source>
</evidence>
<dbReference type="InterPro" id="IPR004177">
    <property type="entry name" value="DDHD_dom"/>
</dbReference>
<sequence>MASVPSEKKAEKSYLASAVDSINPWAGSRTATPPLKDLQPNPVPPNPGDHSLSPFYGQSLKRYPPDCPPLKVQWFHAVDVPKRKPKFLRGKNGDDKKPPAQAKKYTTFSTADSRALEAAYQAKLEQLEAERAGGIVSSSVRAGSKRPRAISGEAGTDATPDGSGEAVKVPVNEDFLFDVDIQEREIAPVYWDGPVYDVRRGSWFFQEGANLRACDENLAAQLEEGYLKVKPWTYPPRIPSVAGARAVTPKSSSDNLKADASVQVDAAKAGTSTPQHQPQTHRLFGTYMNSVATYQDSSVAWLTSDGMLSWVASTVYEKLGGGGYMSGIKLVRGYTEAKKAKEEKRPSTPTGTQSTSAEQEDKLQKALKRRSAPPSTRSETTADEIEKNDAATEPESIHSRLTRQLSNLIEGVEDPDDEETVRKREEKEMLDDYNPRSGENQGREIEHVVLVTHGIGQLLSIRMEGVNFVHDVNTLRKTIKAVYSSSADLRALNAEDDSGPGNCRLQVLPVIWRHLLDFPKRRQKTGERDLSDAFGEEDEYPSLDDITTEGMAFARTLISDLALDVLLYQSAYREQIAEIVLRESNRIFKKFMERNPGFKGKVHVMGHSLGSAIMFDILCRQKERAQQSEPQWNPLRIWPSQDRYEPKNPKALEFEFEVEDFYCLGSPVGLFQMLKGRTIAARALPNSLPSESPLNPETDDNPFFNAGRSNSYGDQVVSPITGLPYNVSSPKVSQLFNIFHPSDPIAYRMEPLVSTAMSSLKPQILPYTKKGIFGAVAPQGLTGIGAKVGQSVSGLWSNLSAGIASSLLNRSLGLSQEDVAKINASHTPSPGAGTNIGAGVISDKTLTDTLRSEKTAERKRQLASAASGGGGSTMSGNEATLIDDDLETLFSKFQKNRIAIAKDKGIDKDTAINVDALVEEEQKAAKMRREEMKIRALNRNGRIDYCIQESVLDFNPINTIASHMGYWADEDVSHFILSQLLANKVRTPRA</sequence>
<dbReference type="Pfam" id="PF02862">
    <property type="entry name" value="DDHD"/>
    <property type="match status" value="1"/>
</dbReference>
<feature type="region of interest" description="Disordered" evidence="1">
    <location>
        <begin position="85"/>
        <end position="104"/>
    </location>
</feature>
<dbReference type="GO" id="GO:0046872">
    <property type="term" value="F:metal ion binding"/>
    <property type="evidence" value="ECO:0007669"/>
    <property type="project" value="InterPro"/>
</dbReference>
<feature type="region of interest" description="Disordered" evidence="1">
    <location>
        <begin position="23"/>
        <end position="60"/>
    </location>
</feature>
<proteinExistence type="predicted"/>
<dbReference type="GO" id="GO:0005737">
    <property type="term" value="C:cytoplasm"/>
    <property type="evidence" value="ECO:0007669"/>
    <property type="project" value="TreeGrafter"/>
</dbReference>
<feature type="region of interest" description="Disordered" evidence="1">
    <location>
        <begin position="338"/>
        <end position="439"/>
    </location>
</feature>
<keyword evidence="4" id="KW-1185">Reference proteome</keyword>
<dbReference type="SMART" id="SM01127">
    <property type="entry name" value="DDHD"/>
    <property type="match status" value="1"/>
</dbReference>
<accession>A0AAJ0F763</accession>
<feature type="domain" description="DDHD" evidence="2">
    <location>
        <begin position="654"/>
        <end position="982"/>
    </location>
</feature>
<protein>
    <submittedName>
        <fullName evidence="3">Phospholipase DDHD2</fullName>
    </submittedName>
</protein>
<dbReference type="InterPro" id="IPR029058">
    <property type="entry name" value="AB_hydrolase_fold"/>
</dbReference>
<dbReference type="InterPro" id="IPR055555">
    <property type="entry name" value="PA-PLA1_DUF7131"/>
</dbReference>
<dbReference type="EMBL" id="MU839844">
    <property type="protein sequence ID" value="KAK1750870.1"/>
    <property type="molecule type" value="Genomic_DNA"/>
</dbReference>
<dbReference type="PANTHER" id="PTHR23509">
    <property type="entry name" value="PA-PL1 PHOSPHOLIPASE FAMILY"/>
    <property type="match status" value="1"/>
</dbReference>
<evidence type="ECO:0000313" key="3">
    <source>
        <dbReference type="EMBL" id="KAK1750870.1"/>
    </source>
</evidence>
<dbReference type="AlphaFoldDB" id="A0AAJ0F763"/>
<dbReference type="Pfam" id="PF23465">
    <property type="entry name" value="DUF7131"/>
    <property type="match status" value="1"/>
</dbReference>
<dbReference type="PROSITE" id="PS51043">
    <property type="entry name" value="DDHD"/>
    <property type="match status" value="1"/>
</dbReference>
<feature type="compositionally biased region" description="Basic and acidic residues" evidence="1">
    <location>
        <begin position="851"/>
        <end position="860"/>
    </location>
</feature>
<feature type="compositionally biased region" description="Basic and acidic residues" evidence="1">
    <location>
        <begin position="384"/>
        <end position="398"/>
    </location>
</feature>
<name>A0AAJ0F763_9PEZI</name>
<dbReference type="Proteomes" id="UP001239445">
    <property type="component" value="Unassembled WGS sequence"/>
</dbReference>
<feature type="region of interest" description="Disordered" evidence="1">
    <location>
        <begin position="140"/>
        <end position="165"/>
    </location>
</feature>
<evidence type="ECO:0000256" key="1">
    <source>
        <dbReference type="SAM" id="MobiDB-lite"/>
    </source>
</evidence>
<feature type="region of interest" description="Disordered" evidence="1">
    <location>
        <begin position="851"/>
        <end position="878"/>
    </location>
</feature>
<dbReference type="PANTHER" id="PTHR23509:SF10">
    <property type="entry name" value="LD21067P"/>
    <property type="match status" value="1"/>
</dbReference>
<dbReference type="SUPFAM" id="SSF53474">
    <property type="entry name" value="alpha/beta-Hydrolases"/>
    <property type="match status" value="1"/>
</dbReference>
<dbReference type="InterPro" id="IPR058055">
    <property type="entry name" value="PA-PLA1"/>
</dbReference>
<dbReference type="InterPro" id="IPR057826">
    <property type="entry name" value="WWE_C20G8.02"/>
</dbReference>
<dbReference type="Pfam" id="PF23463">
    <property type="entry name" value="WWE_2"/>
    <property type="match status" value="1"/>
</dbReference>
<organism evidence="3 4">
    <name type="scientific">Echria macrotheca</name>
    <dbReference type="NCBI Taxonomy" id="438768"/>
    <lineage>
        <taxon>Eukaryota</taxon>
        <taxon>Fungi</taxon>
        <taxon>Dikarya</taxon>
        <taxon>Ascomycota</taxon>
        <taxon>Pezizomycotina</taxon>
        <taxon>Sordariomycetes</taxon>
        <taxon>Sordariomycetidae</taxon>
        <taxon>Sordariales</taxon>
        <taxon>Schizotheciaceae</taxon>
        <taxon>Echria</taxon>
    </lineage>
</organism>